<sequence length="399" mass="43419">MYIERTPIAVTFPSSTLSMDDRISVIFPRSSGACGQHWLIMILRAKVKEPSGTMILLRFLLIFAFLQTSIAYRLNVPRVLLPYHPNVPVSFVLEVTHPTGGCFAWRSTRPDIVSIKGLDVTNAGCSDKAEIRSVAKPGGIGSSELSAVIFAEDKGSGTTLSCGVTVDEIAAISIETTTKVLFVDAAPARITVGAFNREGDRFSTLSEIALEWELSSTSTNKAKPLRIVPFEQSTYEAPAEIVKLEKNRKKGYLILIEGVGTGTATLAAKFSDPYLQTVSAHNVELAVVANLLLVPSQDIYMPVQSVIPFQVLIVKQRGTEVVTMPNPSYELQIDGGDVASLDQKKSLVRALTKGNTAVHLLSSRELFPMIFNFGFVYCRDGEIAAMCSTAVKSNRLLKK</sequence>
<dbReference type="InterPro" id="IPR055097">
    <property type="entry name" value="Ig_NUP210_2nd"/>
</dbReference>
<evidence type="ECO:0000259" key="3">
    <source>
        <dbReference type="Pfam" id="PF22967"/>
    </source>
</evidence>
<evidence type="ECO:0000256" key="1">
    <source>
        <dbReference type="SAM" id="Phobius"/>
    </source>
</evidence>
<reference evidence="6" key="1">
    <citation type="submission" date="2010-08" db="EMBL/GenBank/DDBJ databases">
        <authorList>
            <consortium name="Caenorhabditis japonica Sequencing Consortium"/>
            <person name="Wilson R.K."/>
        </authorList>
    </citation>
    <scope>NUCLEOTIDE SEQUENCE [LARGE SCALE GENOMIC DNA]</scope>
    <source>
        <strain evidence="6">DF5081</strain>
    </source>
</reference>
<feature type="domain" description="NUP210 Ig-like" evidence="3">
    <location>
        <begin position="72"/>
        <end position="167"/>
    </location>
</feature>
<keyword evidence="1" id="KW-0472">Membrane</keyword>
<dbReference type="InterPro" id="IPR045197">
    <property type="entry name" value="NUP210-like"/>
</dbReference>
<dbReference type="InterPro" id="IPR055098">
    <property type="entry name" value="Ig_NUP210_3rd"/>
</dbReference>
<dbReference type="PANTHER" id="PTHR23019">
    <property type="entry name" value="NUCLEAR PORE MEMBRANE GLYCOPROTEIN GP210-RELATED"/>
    <property type="match status" value="1"/>
</dbReference>
<accession>A0A8R1EAJ2</accession>
<dbReference type="Pfam" id="PF22963">
    <property type="entry name" value="Ig_NUP210_3rd"/>
    <property type="match status" value="1"/>
</dbReference>
<feature type="transmembrane region" description="Helical" evidence="1">
    <location>
        <begin position="55"/>
        <end position="74"/>
    </location>
</feature>
<dbReference type="PANTHER" id="PTHR23019:SF0">
    <property type="entry name" value="NUCLEAR PORE MEMBRANE GLYCOPROTEIN 210"/>
    <property type="match status" value="1"/>
</dbReference>
<dbReference type="AlphaFoldDB" id="A0A8R1EAJ2"/>
<name>A0A8R1EAJ2_CAEJA</name>
<organism evidence="5 6">
    <name type="scientific">Caenorhabditis japonica</name>
    <dbReference type="NCBI Taxonomy" id="281687"/>
    <lineage>
        <taxon>Eukaryota</taxon>
        <taxon>Metazoa</taxon>
        <taxon>Ecdysozoa</taxon>
        <taxon>Nematoda</taxon>
        <taxon>Chromadorea</taxon>
        <taxon>Rhabditida</taxon>
        <taxon>Rhabditina</taxon>
        <taxon>Rhabditomorpha</taxon>
        <taxon>Rhabditoidea</taxon>
        <taxon>Rhabditidae</taxon>
        <taxon>Peloderinae</taxon>
        <taxon>Caenorhabditis</taxon>
    </lineage>
</organism>
<evidence type="ECO:0000259" key="2">
    <source>
        <dbReference type="Pfam" id="PF22963"/>
    </source>
</evidence>
<dbReference type="Pfam" id="PF22967">
    <property type="entry name" value="Ig_NUP210_1st"/>
    <property type="match status" value="1"/>
</dbReference>
<dbReference type="GO" id="GO:0005643">
    <property type="term" value="C:nuclear pore"/>
    <property type="evidence" value="ECO:0007669"/>
    <property type="project" value="TreeGrafter"/>
</dbReference>
<dbReference type="InterPro" id="IPR055096">
    <property type="entry name" value="Ig_NUP210_1st"/>
</dbReference>
<dbReference type="EnsemblMetazoa" id="CJA30858b.1">
    <property type="protein sequence ID" value="CJA30858b.1"/>
    <property type="gene ID" value="WBGene00206705"/>
</dbReference>
<dbReference type="Pfam" id="PF22969">
    <property type="entry name" value="Ig_NUP210_2nd"/>
    <property type="match status" value="1"/>
</dbReference>
<evidence type="ECO:0000259" key="4">
    <source>
        <dbReference type="Pfam" id="PF22969"/>
    </source>
</evidence>
<dbReference type="Proteomes" id="UP000005237">
    <property type="component" value="Unassembled WGS sequence"/>
</dbReference>
<evidence type="ECO:0000313" key="6">
    <source>
        <dbReference type="Proteomes" id="UP000005237"/>
    </source>
</evidence>
<keyword evidence="6" id="KW-1185">Reference proteome</keyword>
<keyword evidence="1" id="KW-0812">Transmembrane</keyword>
<proteinExistence type="predicted"/>
<feature type="domain" description="NUP210 Ig-like" evidence="2">
    <location>
        <begin position="289"/>
        <end position="361"/>
    </location>
</feature>
<evidence type="ECO:0000313" key="5">
    <source>
        <dbReference type="EnsemblMetazoa" id="CJA30858b.1"/>
    </source>
</evidence>
<feature type="domain" description="NUP210 Ig-like" evidence="4">
    <location>
        <begin position="176"/>
        <end position="280"/>
    </location>
</feature>
<protein>
    <submittedName>
        <fullName evidence="5">Uncharacterized protein</fullName>
    </submittedName>
</protein>
<keyword evidence="1" id="KW-1133">Transmembrane helix</keyword>
<reference evidence="5" key="2">
    <citation type="submission" date="2022-06" db="UniProtKB">
        <authorList>
            <consortium name="EnsemblMetazoa"/>
        </authorList>
    </citation>
    <scope>IDENTIFICATION</scope>
    <source>
        <strain evidence="5">DF5081</strain>
    </source>
</reference>